<evidence type="ECO:0000313" key="3">
    <source>
        <dbReference type="Proteomes" id="UP000627292"/>
    </source>
</evidence>
<sequence>MITRAQAPVFVPDSVYTTYCSSIGQLDVSKFLKGSDANSGQTLTWTVKTAPSHGTLSGFPFSTTSNGGLITPKGLTLHPNGNYAGTDTFTVKLSDGTSTDEITIHLTALASPVLDTIAGRRTLCEYSMARLTCSPAGGVWASSNTSIATIDAKGGDAMALKPGVSIISYTYSNGTCASSTTIPFTVLAYPDPSAILGPDGVCTGNTIQLGNTVSGGKWNTSDSSIAIVDANGLLKGIAPGTATIRYTVTNGTCNITPSKSITVGTPPVFTATTGDSTLCVGTTSQLANTTTGGTWASSNTTVATISNSGLVSALAPGTSTISYSYGSGCTTTAKITLRVNNFTPTGAITGDTAICSGSTSQFRSVNPGGIWGSISKGGRASVNPTQGSVYGGNQGLAQVYYTLSNTGCSDTSFFDIKIKDYAIKFESFSWSGYTCTGGLVTINTTSNPSGYWLSSDTTLATVNLTGVPAQVRAKNKPGIVQITYNYDVPGKACVARSPHDIEVLEKPGQISGVPTNATLCTGTTLWSAVKGTGYTKLTVSDSSIATLQDNGYYLAKKPGTCSFVYTYANKTCQTIIVTTITVKAVPVLGTLTGAATLCTGNTTTLKDAMTGGRWFTSNATSASIDSVTGVITALKAGSTTIRHIYNNGTCADTSSKTISIATTPAIAPIAGSNRLCTGTRSTYTDSIPGGRWSSSNSAVFTVDSLGVVTAVSAGTATLSYVTTNGSCTSTATKSIFVSTTPDIAPVTGNNAVCPGTNLQLYSTTATITWSVDSSRLAYISNAGLLQAMNPGKVTVRARIANSNCVNYAYKEVIIYPFADTPVITSVSKATFCSGDSTRLTASAASSYQWLNYGQPIAGANAASYITRSGGTYSVEATNTNGCKARSTTVSITVNAVPAVRPITGDTVVCMGMLRKINGRPIGGTWYSSNTSVATIDSEGIITSIKPGVTTMSYTISNGYCSATASTSVTVRALPEVQPVTGDTMICLRSAGRLYNATAGGNWFSGNTNIVNFSDSGRIWGWQAGTTTVRYEINDGYCYNTAIKNVTVMALPDAPVIAARDSGVLCRAGDSIILQSSAAVNQWLLNGTAITGATQNTYVVKNGGYYSTQTTSQYGCTSKSDALEITFRALPANSSITGTTRLCAGSTAQLLNATKGGIWSISDKAIAIINDTTGVIEGVKKGTAIVTYTTRNNYCTSPVSTTVTIGDMPAVMPITGNTTLCVNATTQLANAAGNGSWISSDSSIAVINATGVVTGVKAGTASISYTTANEFCSNTTAARIIVNALPATPVIAAKGNTAFCSGDSVVLTSSATTGNQWLLNGAAITTGTGTQFTARTAGNYSVKHTNANGCTAVSAPAAIALLAAPETNVTAGGALSICAGDTVSLTAAATSGTQWFKNNTAITGATATVLQITSAGDYQLQVTGTNGCKAVSQIYTVAVNPIPVINISSSAGSSITKGSTTQLTVTSSESIGTVSWTPAATVNFPASASVTVNPQETTLYTVRVSSVAGCNASDTITIAVVPVQQFSGRIIITPDGDGINDMFSIENVSSYADNELRIYDRSGKLVFEKRNYDNKWGGTSGQNLLTADTYFFVFSSQGKIIKKGSVTIVR</sequence>
<dbReference type="InterPro" id="IPR003343">
    <property type="entry name" value="Big_2"/>
</dbReference>
<dbReference type="Pfam" id="PF13585">
    <property type="entry name" value="CHU_C"/>
    <property type="match status" value="1"/>
</dbReference>
<accession>A0A917J0A5</accession>
<feature type="domain" description="BIG2" evidence="1">
    <location>
        <begin position="576"/>
        <end position="655"/>
    </location>
</feature>
<dbReference type="InterPro" id="IPR013783">
    <property type="entry name" value="Ig-like_fold"/>
</dbReference>
<gene>
    <name evidence="2" type="ORF">GCM10011379_39540</name>
</gene>
<name>A0A917J0A5_9BACT</name>
<organism evidence="2 3">
    <name type="scientific">Filimonas zeae</name>
    <dbReference type="NCBI Taxonomy" id="1737353"/>
    <lineage>
        <taxon>Bacteria</taxon>
        <taxon>Pseudomonadati</taxon>
        <taxon>Bacteroidota</taxon>
        <taxon>Chitinophagia</taxon>
        <taxon>Chitinophagales</taxon>
        <taxon>Chitinophagaceae</taxon>
        <taxon>Filimonas</taxon>
    </lineage>
</organism>
<dbReference type="Pfam" id="PF02368">
    <property type="entry name" value="Big_2"/>
    <property type="match status" value="3"/>
</dbReference>
<dbReference type="InterPro" id="IPR008964">
    <property type="entry name" value="Invasin/intimin_cell_adhesion"/>
</dbReference>
<dbReference type="PANTHER" id="PTHR23019">
    <property type="entry name" value="NUCLEAR PORE MEMBRANE GLYCOPROTEIN GP210-RELATED"/>
    <property type="match status" value="1"/>
</dbReference>
<feature type="domain" description="BIG2" evidence="1">
    <location>
        <begin position="98"/>
        <end position="181"/>
    </location>
</feature>
<dbReference type="InterPro" id="IPR026341">
    <property type="entry name" value="T9SS_type_B"/>
</dbReference>
<feature type="domain" description="BIG2" evidence="1">
    <location>
        <begin position="656"/>
        <end position="732"/>
    </location>
</feature>
<dbReference type="InterPro" id="IPR045197">
    <property type="entry name" value="NUP210-like"/>
</dbReference>
<keyword evidence="3" id="KW-1185">Reference proteome</keyword>
<protein>
    <recommendedName>
        <fullName evidence="1">BIG2 domain-containing protein</fullName>
    </recommendedName>
</protein>
<dbReference type="SMART" id="SM00635">
    <property type="entry name" value="BID_2"/>
    <property type="match status" value="8"/>
</dbReference>
<dbReference type="SUPFAM" id="SSF49373">
    <property type="entry name" value="Invasin/intimin cell-adhesion fragments"/>
    <property type="match status" value="6"/>
</dbReference>
<feature type="domain" description="BIG2" evidence="1">
    <location>
        <begin position="1198"/>
        <end position="1275"/>
    </location>
</feature>
<proteinExistence type="predicted"/>
<reference evidence="2" key="1">
    <citation type="journal article" date="2014" name="Int. J. Syst. Evol. Microbiol.">
        <title>Complete genome sequence of Corynebacterium casei LMG S-19264T (=DSM 44701T), isolated from a smear-ripened cheese.</title>
        <authorList>
            <consortium name="US DOE Joint Genome Institute (JGI-PGF)"/>
            <person name="Walter F."/>
            <person name="Albersmeier A."/>
            <person name="Kalinowski J."/>
            <person name="Ruckert C."/>
        </authorList>
    </citation>
    <scope>NUCLEOTIDE SEQUENCE</scope>
    <source>
        <strain evidence="2">CGMCC 1.15290</strain>
    </source>
</reference>
<comment type="caution">
    <text evidence="2">The sequence shown here is derived from an EMBL/GenBank/DDBJ whole genome shotgun (WGS) entry which is preliminary data.</text>
</comment>
<dbReference type="NCBIfam" id="TIGR04131">
    <property type="entry name" value="Bac_Flav_CTERM"/>
    <property type="match status" value="1"/>
</dbReference>
<reference evidence="2" key="2">
    <citation type="submission" date="2020-09" db="EMBL/GenBank/DDBJ databases">
        <authorList>
            <person name="Sun Q."/>
            <person name="Zhou Y."/>
        </authorList>
    </citation>
    <scope>NUCLEOTIDE SEQUENCE</scope>
    <source>
        <strain evidence="2">CGMCC 1.15290</strain>
    </source>
</reference>
<dbReference type="Gene3D" id="2.60.40.1080">
    <property type="match status" value="7"/>
</dbReference>
<evidence type="ECO:0000313" key="2">
    <source>
        <dbReference type="EMBL" id="GGH75703.1"/>
    </source>
</evidence>
<dbReference type="Pfam" id="PF17963">
    <property type="entry name" value="Big_9"/>
    <property type="match status" value="1"/>
</dbReference>
<dbReference type="EMBL" id="BMIB01000004">
    <property type="protein sequence ID" value="GGH75703.1"/>
    <property type="molecule type" value="Genomic_DNA"/>
</dbReference>
<feature type="domain" description="BIG2" evidence="1">
    <location>
        <begin position="1128"/>
        <end position="1195"/>
    </location>
</feature>
<feature type="domain" description="BIG2" evidence="1">
    <location>
        <begin position="737"/>
        <end position="809"/>
    </location>
</feature>
<evidence type="ECO:0000259" key="1">
    <source>
        <dbReference type="SMART" id="SM00635"/>
    </source>
</evidence>
<feature type="domain" description="BIG2" evidence="1">
    <location>
        <begin position="263"/>
        <end position="335"/>
    </location>
</feature>
<feature type="domain" description="BIG2" evidence="1">
    <location>
        <begin position="190"/>
        <end position="258"/>
    </location>
</feature>
<dbReference type="Proteomes" id="UP000627292">
    <property type="component" value="Unassembled WGS sequence"/>
</dbReference>
<dbReference type="Gene3D" id="2.60.40.10">
    <property type="entry name" value="Immunoglobulins"/>
    <property type="match status" value="3"/>
</dbReference>
<dbReference type="PANTHER" id="PTHR23019:SF0">
    <property type="entry name" value="NUCLEAR PORE MEMBRANE GLYCOPROTEIN 210"/>
    <property type="match status" value="1"/>
</dbReference>